<gene>
    <name evidence="3" type="ORF">KO481_19015</name>
</gene>
<dbReference type="CDD" id="cd01097">
    <property type="entry name" value="Tetrahydromethanopterin_reductase"/>
    <property type="match status" value="1"/>
</dbReference>
<dbReference type="SUPFAM" id="SSF51679">
    <property type="entry name" value="Bacterial luciferase-like"/>
    <property type="match status" value="1"/>
</dbReference>
<reference evidence="3 4" key="1">
    <citation type="submission" date="2021-06" db="EMBL/GenBank/DDBJ databases">
        <title>Actinomycetes sequencing.</title>
        <authorList>
            <person name="Shan Q."/>
        </authorList>
    </citation>
    <scope>NUCLEOTIDE SEQUENCE [LARGE SCALE GENOMIC DNA]</scope>
    <source>
        <strain evidence="3 4">NEAU-G5</strain>
    </source>
</reference>
<dbReference type="InterPro" id="IPR019910">
    <property type="entry name" value="Lucif-like_OxRdtase_MSMEG_4879"/>
</dbReference>
<dbReference type="Proteomes" id="UP000733379">
    <property type="component" value="Unassembled WGS sequence"/>
</dbReference>
<dbReference type="NCBIfam" id="TIGR03564">
    <property type="entry name" value="F420_MSMEG_4879"/>
    <property type="match status" value="1"/>
</dbReference>
<sequence>MDNRVPIGVSVWPRPGVANDVANMIELVALARSTGLRSVWFGQRMDLDSLVLAGVVAQAVGEIGVGTSVVPINPRHPVVVASQAQTVQATSGGRFRLGLGLGSPALESAAFGIHEDRPVARLREYLTALRSLIEEGGADLAGERVHARPPLPTTVHGGANVPLLVAALGPQALRVSGELADGVIPNLAGPRTLSSHIVPRFERARPAWPIRAAQIVAGVTAVVTDRPEEVRARAAESMAFYESVPSYRAVLNREGVEYAADLALIGDEEYVTRGLRRYIDAGATELLITQTDLGGPDDQLRTWRLLAELSA</sequence>
<dbReference type="Pfam" id="PF00296">
    <property type="entry name" value="Bac_luciferase"/>
    <property type="match status" value="1"/>
</dbReference>
<feature type="domain" description="Luciferase-like" evidence="2">
    <location>
        <begin position="12"/>
        <end position="281"/>
    </location>
</feature>
<dbReference type="InterPro" id="IPR036661">
    <property type="entry name" value="Luciferase-like_sf"/>
</dbReference>
<accession>A0ABS6AZY8</accession>
<name>A0ABS6AZY8_9NOCA</name>
<dbReference type="RefSeq" id="WP_215918531.1">
    <property type="nucleotide sequence ID" value="NZ_JAHKNI010000006.1"/>
</dbReference>
<dbReference type="GO" id="GO:0016491">
    <property type="term" value="F:oxidoreductase activity"/>
    <property type="evidence" value="ECO:0007669"/>
    <property type="project" value="UniProtKB-KW"/>
</dbReference>
<comment type="caution">
    <text evidence="3">The sequence shown here is derived from an EMBL/GenBank/DDBJ whole genome shotgun (WGS) entry which is preliminary data.</text>
</comment>
<evidence type="ECO:0000313" key="3">
    <source>
        <dbReference type="EMBL" id="MBU3063612.1"/>
    </source>
</evidence>
<organism evidence="3 4">
    <name type="scientific">Nocardia albiluteola</name>
    <dbReference type="NCBI Taxonomy" id="2842303"/>
    <lineage>
        <taxon>Bacteria</taxon>
        <taxon>Bacillati</taxon>
        <taxon>Actinomycetota</taxon>
        <taxon>Actinomycetes</taxon>
        <taxon>Mycobacteriales</taxon>
        <taxon>Nocardiaceae</taxon>
        <taxon>Nocardia</taxon>
    </lineage>
</organism>
<keyword evidence="1 3" id="KW-0560">Oxidoreductase</keyword>
<dbReference type="Gene3D" id="3.20.20.30">
    <property type="entry name" value="Luciferase-like domain"/>
    <property type="match status" value="1"/>
</dbReference>
<dbReference type="InterPro" id="IPR050564">
    <property type="entry name" value="F420-G6PD/mer"/>
</dbReference>
<dbReference type="InterPro" id="IPR011251">
    <property type="entry name" value="Luciferase-like_dom"/>
</dbReference>
<evidence type="ECO:0000313" key="4">
    <source>
        <dbReference type="Proteomes" id="UP000733379"/>
    </source>
</evidence>
<dbReference type="EMBL" id="JAHKNI010000006">
    <property type="protein sequence ID" value="MBU3063612.1"/>
    <property type="molecule type" value="Genomic_DNA"/>
</dbReference>
<evidence type="ECO:0000259" key="2">
    <source>
        <dbReference type="Pfam" id="PF00296"/>
    </source>
</evidence>
<protein>
    <submittedName>
        <fullName evidence="3">TIGR03564 family F420-dependent LLM class oxidoreductase</fullName>
        <ecNumber evidence="3">1.-.-.-</ecNumber>
    </submittedName>
</protein>
<dbReference type="PANTHER" id="PTHR43244">
    <property type="match status" value="1"/>
</dbReference>
<dbReference type="PANTHER" id="PTHR43244:SF1">
    <property type="entry name" value="5,10-METHYLENETETRAHYDROMETHANOPTERIN REDUCTASE"/>
    <property type="match status" value="1"/>
</dbReference>
<keyword evidence="4" id="KW-1185">Reference proteome</keyword>
<dbReference type="EC" id="1.-.-.-" evidence="3"/>
<proteinExistence type="predicted"/>
<evidence type="ECO:0000256" key="1">
    <source>
        <dbReference type="ARBA" id="ARBA00023002"/>
    </source>
</evidence>